<evidence type="ECO:0000313" key="1">
    <source>
        <dbReference type="EMBL" id="KIJ10723.1"/>
    </source>
</evidence>
<keyword evidence="2" id="KW-1185">Reference proteome</keyword>
<protein>
    <submittedName>
        <fullName evidence="1">Uncharacterized protein</fullName>
    </submittedName>
</protein>
<reference evidence="2" key="2">
    <citation type="submission" date="2015-01" db="EMBL/GenBank/DDBJ databases">
        <title>Evolutionary Origins and Diversification of the Mycorrhizal Mutualists.</title>
        <authorList>
            <consortium name="DOE Joint Genome Institute"/>
            <consortium name="Mycorrhizal Genomics Consortium"/>
            <person name="Kohler A."/>
            <person name="Kuo A."/>
            <person name="Nagy L.G."/>
            <person name="Floudas D."/>
            <person name="Copeland A."/>
            <person name="Barry K.W."/>
            <person name="Cichocki N."/>
            <person name="Veneault-Fourrey C."/>
            <person name="LaButti K."/>
            <person name="Lindquist E.A."/>
            <person name="Lipzen A."/>
            <person name="Lundell T."/>
            <person name="Morin E."/>
            <person name="Murat C."/>
            <person name="Riley R."/>
            <person name="Ohm R."/>
            <person name="Sun H."/>
            <person name="Tunlid A."/>
            <person name="Henrissat B."/>
            <person name="Grigoriev I.V."/>
            <person name="Hibbett D.S."/>
            <person name="Martin F."/>
        </authorList>
    </citation>
    <scope>NUCLEOTIDE SEQUENCE [LARGE SCALE GENOMIC DNA]</scope>
    <source>
        <strain evidence="2">ATCC 200175</strain>
    </source>
</reference>
<dbReference type="HOGENOM" id="CLU_152311_0_0_1"/>
<organism evidence="1 2">
    <name type="scientific">Paxillus involutus ATCC 200175</name>
    <dbReference type="NCBI Taxonomy" id="664439"/>
    <lineage>
        <taxon>Eukaryota</taxon>
        <taxon>Fungi</taxon>
        <taxon>Dikarya</taxon>
        <taxon>Basidiomycota</taxon>
        <taxon>Agaricomycotina</taxon>
        <taxon>Agaricomycetes</taxon>
        <taxon>Agaricomycetidae</taxon>
        <taxon>Boletales</taxon>
        <taxon>Paxilineae</taxon>
        <taxon>Paxillaceae</taxon>
        <taxon>Paxillus</taxon>
    </lineage>
</organism>
<dbReference type="EMBL" id="KN819398">
    <property type="protein sequence ID" value="KIJ10723.1"/>
    <property type="molecule type" value="Genomic_DNA"/>
</dbReference>
<proteinExistence type="predicted"/>
<evidence type="ECO:0000313" key="2">
    <source>
        <dbReference type="Proteomes" id="UP000053647"/>
    </source>
</evidence>
<dbReference type="AlphaFoldDB" id="A0A0C9TJ32"/>
<gene>
    <name evidence="1" type="ORF">PAXINDRAFT_85618</name>
</gene>
<dbReference type="OrthoDB" id="2676599at2759"/>
<dbReference type="Proteomes" id="UP000053647">
    <property type="component" value="Unassembled WGS sequence"/>
</dbReference>
<accession>A0A0C9TJ32</accession>
<feature type="non-terminal residue" evidence="1">
    <location>
        <position position="1"/>
    </location>
</feature>
<name>A0A0C9TJ32_PAXIN</name>
<reference evidence="1 2" key="1">
    <citation type="submission" date="2014-06" db="EMBL/GenBank/DDBJ databases">
        <authorList>
            <consortium name="DOE Joint Genome Institute"/>
            <person name="Kuo A."/>
            <person name="Kohler A."/>
            <person name="Nagy L.G."/>
            <person name="Floudas D."/>
            <person name="Copeland A."/>
            <person name="Barry K.W."/>
            <person name="Cichocki N."/>
            <person name="Veneault-Fourrey C."/>
            <person name="LaButti K."/>
            <person name="Lindquist E.A."/>
            <person name="Lipzen A."/>
            <person name="Lundell T."/>
            <person name="Morin E."/>
            <person name="Murat C."/>
            <person name="Sun H."/>
            <person name="Tunlid A."/>
            <person name="Henrissat B."/>
            <person name="Grigoriev I.V."/>
            <person name="Hibbett D.S."/>
            <person name="Martin F."/>
            <person name="Nordberg H.P."/>
            <person name="Cantor M.N."/>
            <person name="Hua S.X."/>
        </authorList>
    </citation>
    <scope>NUCLEOTIDE SEQUENCE [LARGE SCALE GENOMIC DNA]</scope>
    <source>
        <strain evidence="1 2">ATCC 200175</strain>
    </source>
</reference>
<sequence length="140" mass="16876">DEQLSWEEFSQANYRMIAAMKQQEWPDERINMVRDFWVTFETHPWRHDPSEYHKRALLLYQGRVRRDWHKTLRTSAAFRLLPLREERLNKLHQELLDNAYAAKIDAVPTVRALTRSCQTPKLTFSIFTFNLFSFLLSSIF</sequence>